<protein>
    <submittedName>
        <fullName evidence="1">Uncharacterized protein</fullName>
    </submittedName>
</protein>
<accession>A0A369JCY2</accession>
<dbReference type="AlphaFoldDB" id="A0A369JCY2"/>
<dbReference type="InParanoid" id="A0A369JCY2"/>
<organism evidence="1 2">
    <name type="scientific">Hypsizygus marmoreus</name>
    <name type="common">White beech mushroom</name>
    <name type="synonym">Agaricus marmoreus</name>
    <dbReference type="NCBI Taxonomy" id="39966"/>
    <lineage>
        <taxon>Eukaryota</taxon>
        <taxon>Fungi</taxon>
        <taxon>Dikarya</taxon>
        <taxon>Basidiomycota</taxon>
        <taxon>Agaricomycotina</taxon>
        <taxon>Agaricomycetes</taxon>
        <taxon>Agaricomycetidae</taxon>
        <taxon>Agaricales</taxon>
        <taxon>Tricholomatineae</taxon>
        <taxon>Lyophyllaceae</taxon>
        <taxon>Hypsizygus</taxon>
    </lineage>
</organism>
<evidence type="ECO:0000313" key="1">
    <source>
        <dbReference type="EMBL" id="RDB16726.1"/>
    </source>
</evidence>
<reference evidence="1" key="1">
    <citation type="submission" date="2018-04" db="EMBL/GenBank/DDBJ databases">
        <title>Whole genome sequencing of Hypsizygus marmoreus.</title>
        <authorList>
            <person name="Choi I.-G."/>
            <person name="Min B."/>
            <person name="Kim J.-G."/>
            <person name="Kim S."/>
            <person name="Oh Y.-L."/>
            <person name="Kong W.-S."/>
            <person name="Park H."/>
            <person name="Jeong J."/>
            <person name="Song E.-S."/>
        </authorList>
    </citation>
    <scope>NUCLEOTIDE SEQUENCE [LARGE SCALE GENOMIC DNA]</scope>
    <source>
        <strain evidence="1">51987-8</strain>
    </source>
</reference>
<evidence type="ECO:0000313" key="2">
    <source>
        <dbReference type="Proteomes" id="UP000076154"/>
    </source>
</evidence>
<dbReference type="EMBL" id="LUEZ02000122">
    <property type="protein sequence ID" value="RDB16726.1"/>
    <property type="molecule type" value="Genomic_DNA"/>
</dbReference>
<gene>
    <name evidence="1" type="ORF">Hypma_002434</name>
</gene>
<name>A0A369JCY2_HYPMA</name>
<dbReference type="Proteomes" id="UP000076154">
    <property type="component" value="Unassembled WGS sequence"/>
</dbReference>
<proteinExistence type="predicted"/>
<keyword evidence="2" id="KW-1185">Reference proteome</keyword>
<comment type="caution">
    <text evidence="1">The sequence shown here is derived from an EMBL/GenBank/DDBJ whole genome shotgun (WGS) entry which is preliminary data.</text>
</comment>
<sequence length="146" mass="16469">MAECLPGLYERLRNVETLCCLLRPFSASHLPRSSSIPQSTPYLTRKGIATLGSSPLQSIQPWPTPLSFLFQLLLTRSSPSHYLFLRWPPPPRLTLTTVPPQLRTTTKDSPLSEDGAFSAVEAPRCTKFRNSRFHRAVLEKLQVQSH</sequence>